<organism evidence="2 3">
    <name type="scientific">Streptomyces coeruleofuscus</name>
    <dbReference type="NCBI Taxonomy" id="66879"/>
    <lineage>
        <taxon>Bacteria</taxon>
        <taxon>Bacillati</taxon>
        <taxon>Actinomycetota</taxon>
        <taxon>Actinomycetes</taxon>
        <taxon>Kitasatosporales</taxon>
        <taxon>Streptomycetaceae</taxon>
        <taxon>Streptomyces</taxon>
    </lineage>
</organism>
<protein>
    <submittedName>
        <fullName evidence="2">Uncharacterized protein</fullName>
    </submittedName>
</protein>
<sequence length="59" mass="6496">MTDSPKPSRAAGNVTPWLTLAALGVTEKDLTTVHHRPVVPFRRPGERPGERRHRVSEGA</sequence>
<feature type="region of interest" description="Disordered" evidence="1">
    <location>
        <begin position="39"/>
        <end position="59"/>
    </location>
</feature>
<reference evidence="3" key="1">
    <citation type="journal article" date="2019" name="Int. J. Syst. Evol. Microbiol.">
        <title>The Global Catalogue of Microorganisms (GCM) 10K type strain sequencing project: providing services to taxonomists for standard genome sequencing and annotation.</title>
        <authorList>
            <consortium name="The Broad Institute Genomics Platform"/>
            <consortium name="The Broad Institute Genome Sequencing Center for Infectious Disease"/>
            <person name="Wu L."/>
            <person name="Ma J."/>
        </authorList>
    </citation>
    <scope>NUCLEOTIDE SEQUENCE [LARGE SCALE GENOMIC DNA]</scope>
    <source>
        <strain evidence="3">JCM 4358</strain>
    </source>
</reference>
<proteinExistence type="predicted"/>
<evidence type="ECO:0000313" key="3">
    <source>
        <dbReference type="Proteomes" id="UP001499986"/>
    </source>
</evidence>
<dbReference type="RefSeq" id="WP_086855014.1">
    <property type="nucleotide sequence ID" value="NZ_BAAASE010000003.1"/>
</dbReference>
<evidence type="ECO:0000256" key="1">
    <source>
        <dbReference type="SAM" id="MobiDB-lite"/>
    </source>
</evidence>
<name>A0ABP5V8W2_9ACTN</name>
<dbReference type="EMBL" id="BAAASE010000003">
    <property type="protein sequence ID" value="GAA2396681.1"/>
    <property type="molecule type" value="Genomic_DNA"/>
</dbReference>
<keyword evidence="3" id="KW-1185">Reference proteome</keyword>
<comment type="caution">
    <text evidence="2">The sequence shown here is derived from an EMBL/GenBank/DDBJ whole genome shotgun (WGS) entry which is preliminary data.</text>
</comment>
<feature type="compositionally biased region" description="Basic residues" evidence="1">
    <location>
        <begin position="50"/>
        <end position="59"/>
    </location>
</feature>
<gene>
    <name evidence="2" type="ORF">GCM10010255_30510</name>
</gene>
<dbReference type="Proteomes" id="UP001499986">
    <property type="component" value="Unassembled WGS sequence"/>
</dbReference>
<accession>A0ABP5V8W2</accession>
<evidence type="ECO:0000313" key="2">
    <source>
        <dbReference type="EMBL" id="GAA2396681.1"/>
    </source>
</evidence>